<feature type="compositionally biased region" description="Basic and acidic residues" evidence="1">
    <location>
        <begin position="98"/>
        <end position="126"/>
    </location>
</feature>
<proteinExistence type="predicted"/>
<reference evidence="3 4" key="1">
    <citation type="submission" date="2019-07" db="EMBL/GenBank/DDBJ databases">
        <title>Whole genome shotgun sequence of Cerasibacillus quisquiliarum NBRC 102429.</title>
        <authorList>
            <person name="Hosoyama A."/>
            <person name="Uohara A."/>
            <person name="Ohji S."/>
            <person name="Ichikawa N."/>
        </authorList>
    </citation>
    <scope>NUCLEOTIDE SEQUENCE [LARGE SCALE GENOMIC DNA]</scope>
    <source>
        <strain evidence="3 4">NBRC 102429</strain>
    </source>
</reference>
<comment type="caution">
    <text evidence="3">The sequence shown here is derived from an EMBL/GenBank/DDBJ whole genome shotgun (WGS) entry which is preliminary data.</text>
</comment>
<dbReference type="RefSeq" id="WP_146938663.1">
    <property type="nucleotide sequence ID" value="NZ_BJXW01000037.1"/>
</dbReference>
<evidence type="ECO:0000313" key="4">
    <source>
        <dbReference type="Proteomes" id="UP000321491"/>
    </source>
</evidence>
<dbReference type="Pfam" id="PF03413">
    <property type="entry name" value="PepSY"/>
    <property type="match status" value="2"/>
</dbReference>
<dbReference type="InterPro" id="IPR025711">
    <property type="entry name" value="PepSY"/>
</dbReference>
<feature type="domain" description="PepSY" evidence="2">
    <location>
        <begin position="145"/>
        <end position="201"/>
    </location>
</feature>
<sequence length="205" mass="23450">MNRKMMITVGAAVIALILGVGIYQSNASQDTPKLSSDDIKALVTEQYPGEITELELEKENNKVVYEVEVKTDDKEYELKLDGNTGEVLKLKEKYMTSRANEDSNDKQIEIKKEKSQKQQTKREQRAKQQPQARQQQKRERKRSIIDHNEAVDIALKEFPGELESIELDEDDGQLIYEIEVKNGHQEADIEIDACTGEILLIELDD</sequence>
<evidence type="ECO:0000256" key="1">
    <source>
        <dbReference type="SAM" id="MobiDB-lite"/>
    </source>
</evidence>
<evidence type="ECO:0000313" key="3">
    <source>
        <dbReference type="EMBL" id="GEN32308.1"/>
    </source>
</evidence>
<organism evidence="3 4">
    <name type="scientific">Cerasibacillus quisquiliarum</name>
    <dbReference type="NCBI Taxonomy" id="227865"/>
    <lineage>
        <taxon>Bacteria</taxon>
        <taxon>Bacillati</taxon>
        <taxon>Bacillota</taxon>
        <taxon>Bacilli</taxon>
        <taxon>Bacillales</taxon>
        <taxon>Bacillaceae</taxon>
        <taxon>Cerasibacillus</taxon>
    </lineage>
</organism>
<dbReference type="EMBL" id="BJXW01000037">
    <property type="protein sequence ID" value="GEN32308.1"/>
    <property type="molecule type" value="Genomic_DNA"/>
</dbReference>
<gene>
    <name evidence="3" type="primary">ykoJ</name>
    <name evidence="3" type="ORF">CQU01_25460</name>
</gene>
<dbReference type="OrthoDB" id="5361545at2"/>
<dbReference type="Gene3D" id="3.10.450.40">
    <property type="match status" value="2"/>
</dbReference>
<accession>A0A511V322</accession>
<dbReference type="Proteomes" id="UP000321491">
    <property type="component" value="Unassembled WGS sequence"/>
</dbReference>
<feature type="domain" description="PepSY" evidence="2">
    <location>
        <begin position="33"/>
        <end position="89"/>
    </location>
</feature>
<name>A0A511V322_9BACI</name>
<evidence type="ECO:0000259" key="2">
    <source>
        <dbReference type="Pfam" id="PF03413"/>
    </source>
</evidence>
<protein>
    <recommendedName>
        <fullName evidence="2">PepSY domain-containing protein</fullName>
    </recommendedName>
</protein>
<keyword evidence="4" id="KW-1185">Reference proteome</keyword>
<feature type="region of interest" description="Disordered" evidence="1">
    <location>
        <begin position="98"/>
        <end position="144"/>
    </location>
</feature>
<dbReference type="AlphaFoldDB" id="A0A511V322"/>